<name>A0A0C2N1V9_THEKT</name>
<proteinExistence type="predicted"/>
<gene>
    <name evidence="2" type="ORF">RF11_13650</name>
</gene>
<dbReference type="PANTHER" id="PTHR46564:SF1">
    <property type="entry name" value="TRANSPOSASE"/>
    <property type="match status" value="1"/>
</dbReference>
<dbReference type="Pfam" id="PF13358">
    <property type="entry name" value="DDE_3"/>
    <property type="match status" value="1"/>
</dbReference>
<keyword evidence="3" id="KW-1185">Reference proteome</keyword>
<organism evidence="2 3">
    <name type="scientific">Thelohanellus kitauei</name>
    <name type="common">Myxosporean</name>
    <dbReference type="NCBI Taxonomy" id="669202"/>
    <lineage>
        <taxon>Eukaryota</taxon>
        <taxon>Metazoa</taxon>
        <taxon>Cnidaria</taxon>
        <taxon>Myxozoa</taxon>
        <taxon>Myxosporea</taxon>
        <taxon>Bivalvulida</taxon>
        <taxon>Platysporina</taxon>
        <taxon>Myxobolidae</taxon>
        <taxon>Thelohanellus</taxon>
    </lineage>
</organism>
<dbReference type="PANTHER" id="PTHR46564">
    <property type="entry name" value="TRANSPOSASE"/>
    <property type="match status" value="1"/>
</dbReference>
<dbReference type="GO" id="GO:0003676">
    <property type="term" value="F:nucleic acid binding"/>
    <property type="evidence" value="ECO:0007669"/>
    <property type="project" value="InterPro"/>
</dbReference>
<reference evidence="2 3" key="1">
    <citation type="journal article" date="2014" name="Genome Biol. Evol.">
        <title>The genome of the myxosporean Thelohanellus kitauei shows adaptations to nutrient acquisition within its fish host.</title>
        <authorList>
            <person name="Yang Y."/>
            <person name="Xiong J."/>
            <person name="Zhou Z."/>
            <person name="Huo F."/>
            <person name="Miao W."/>
            <person name="Ran C."/>
            <person name="Liu Y."/>
            <person name="Zhang J."/>
            <person name="Feng J."/>
            <person name="Wang M."/>
            <person name="Wang M."/>
            <person name="Wang L."/>
            <person name="Yao B."/>
        </authorList>
    </citation>
    <scope>NUCLEOTIDE SEQUENCE [LARGE SCALE GENOMIC DNA]</scope>
    <source>
        <strain evidence="2">Wuqing</strain>
    </source>
</reference>
<dbReference type="EMBL" id="JWZT01003041">
    <property type="protein sequence ID" value="KII67892.1"/>
    <property type="molecule type" value="Genomic_DNA"/>
</dbReference>
<protein>
    <recommendedName>
        <fullName evidence="1">Tc1-like transposase DDE domain-containing protein</fullName>
    </recommendedName>
</protein>
<feature type="domain" description="Tc1-like transposase DDE" evidence="1">
    <location>
        <begin position="26"/>
        <end position="159"/>
    </location>
</feature>
<evidence type="ECO:0000259" key="1">
    <source>
        <dbReference type="Pfam" id="PF13358"/>
    </source>
</evidence>
<dbReference type="InterPro" id="IPR038717">
    <property type="entry name" value="Tc1-like_DDE_dom"/>
</dbReference>
<dbReference type="InterPro" id="IPR036397">
    <property type="entry name" value="RNaseH_sf"/>
</dbReference>
<dbReference type="AlphaFoldDB" id="A0A0C2N1V9"/>
<dbReference type="Gene3D" id="3.30.420.10">
    <property type="entry name" value="Ribonuclease H-like superfamily/Ribonuclease H"/>
    <property type="match status" value="1"/>
</dbReference>
<evidence type="ECO:0000313" key="2">
    <source>
        <dbReference type="EMBL" id="KII67892.1"/>
    </source>
</evidence>
<accession>A0A0C2N1V9</accession>
<evidence type="ECO:0000313" key="3">
    <source>
        <dbReference type="Proteomes" id="UP000031668"/>
    </source>
</evidence>
<sequence length="203" mass="23441">MQTKIARQHYVLWYFSKSLSFRLRNIIFIDESPFNLYIMRKHGWSRRGRAPNPIVRPRSENITLILAMNGCNIVNSEAIQGSVNTEVFETFLTATMNILGTDEEFIFVMDNVSFHHSVEVPESSNFTIFYLPPYSPMLNPCEEAFSVIKSNVRRNTQPTGIQDLISRMNDATHSVSSQNLENFIMHSESFYESCLNLEDIGRE</sequence>
<dbReference type="OrthoDB" id="5977738at2759"/>
<comment type="caution">
    <text evidence="2">The sequence shown here is derived from an EMBL/GenBank/DDBJ whole genome shotgun (WGS) entry which is preliminary data.</text>
</comment>
<dbReference type="Proteomes" id="UP000031668">
    <property type="component" value="Unassembled WGS sequence"/>
</dbReference>